<dbReference type="InterPro" id="IPR036396">
    <property type="entry name" value="Cyt_P450_sf"/>
</dbReference>
<reference evidence="4" key="3">
    <citation type="submission" date="2021-05" db="UniProtKB">
        <authorList>
            <consortium name="EnsemblPlants"/>
        </authorList>
    </citation>
    <scope>IDENTIFICATION</scope>
    <source>
        <strain evidence="4">cv. B73</strain>
    </source>
</reference>
<dbReference type="GO" id="GO:0004497">
    <property type="term" value="F:monooxygenase activity"/>
    <property type="evidence" value="ECO:0007669"/>
    <property type="project" value="InterPro"/>
</dbReference>
<dbReference type="Gene3D" id="1.10.630.10">
    <property type="entry name" value="Cytochrome P450"/>
    <property type="match status" value="1"/>
</dbReference>
<evidence type="ECO:0000313" key="5">
    <source>
        <dbReference type="Proteomes" id="UP000007305"/>
    </source>
</evidence>
<dbReference type="GO" id="GO:0005506">
    <property type="term" value="F:iron ion binding"/>
    <property type="evidence" value="ECO:0007669"/>
    <property type="project" value="InterPro"/>
</dbReference>
<keyword evidence="3" id="KW-0408">Iron</keyword>
<dbReference type="Gramene" id="Zm00001eb167040_T001">
    <property type="protein sequence ID" value="Zm00001eb167040_P001"/>
    <property type="gene ID" value="Zm00001eb167040"/>
</dbReference>
<organism evidence="4 5">
    <name type="scientific">Zea mays</name>
    <name type="common">Maize</name>
    <dbReference type="NCBI Taxonomy" id="4577"/>
    <lineage>
        <taxon>Eukaryota</taxon>
        <taxon>Viridiplantae</taxon>
        <taxon>Streptophyta</taxon>
        <taxon>Embryophyta</taxon>
        <taxon>Tracheophyta</taxon>
        <taxon>Spermatophyta</taxon>
        <taxon>Magnoliopsida</taxon>
        <taxon>Liliopsida</taxon>
        <taxon>Poales</taxon>
        <taxon>Poaceae</taxon>
        <taxon>PACMAD clade</taxon>
        <taxon>Panicoideae</taxon>
        <taxon>Andropogonodae</taxon>
        <taxon>Andropogoneae</taxon>
        <taxon>Tripsacinae</taxon>
        <taxon>Zea</taxon>
    </lineage>
</organism>
<sequence length="194" mass="21315">MVDNVVVAVAVVVLLVVVSKLKSLLSSKPKLHLPPGPWTLPVIGSLHHLIGGPLIHRTLRRLSQKHGPLMMLRLGEVPMVIASSPEAAEEILKTHDTAFADRFTSGQRQHGRDDSFRRIRQEEVARLVATVAAAAAVRSSVDMSARVKTFVYDTIMRECVGSRSRHQDGYLDAFHMAVRQTSGGAIHRRPVPVV</sequence>
<dbReference type="GO" id="GO:0016705">
    <property type="term" value="F:oxidoreductase activity, acting on paired donors, with incorporation or reduction of molecular oxygen"/>
    <property type="evidence" value="ECO:0007669"/>
    <property type="project" value="InterPro"/>
</dbReference>
<dbReference type="Pfam" id="PF00067">
    <property type="entry name" value="p450"/>
    <property type="match status" value="1"/>
</dbReference>
<keyword evidence="5" id="KW-1185">Reference proteome</keyword>
<dbReference type="PANTHER" id="PTHR47955">
    <property type="entry name" value="CYTOCHROME P450 FAMILY 71 PROTEIN"/>
    <property type="match status" value="1"/>
</dbReference>
<evidence type="ECO:0000313" key="4">
    <source>
        <dbReference type="EnsemblPlants" id="Zm00001eb167040_P001"/>
    </source>
</evidence>
<name>A0A804NKC4_MAIZE</name>
<dbReference type="PANTHER" id="PTHR47955:SF11">
    <property type="entry name" value="4-HYDROXYPHENYLACETALDEHYDE OXIME MONOOXYGENASE"/>
    <property type="match status" value="1"/>
</dbReference>
<accession>A0A804NKC4</accession>
<dbReference type="InterPro" id="IPR001128">
    <property type="entry name" value="Cyt_P450"/>
</dbReference>
<keyword evidence="2" id="KW-0479">Metal-binding</keyword>
<dbReference type="SUPFAM" id="SSF48264">
    <property type="entry name" value="Cytochrome P450"/>
    <property type="match status" value="1"/>
</dbReference>
<proteinExistence type="inferred from homology"/>
<reference evidence="4" key="2">
    <citation type="submission" date="2019-07" db="EMBL/GenBank/DDBJ databases">
        <authorList>
            <person name="Seetharam A."/>
            <person name="Woodhouse M."/>
            <person name="Cannon E."/>
        </authorList>
    </citation>
    <scope>NUCLEOTIDE SEQUENCE [LARGE SCALE GENOMIC DNA]</scope>
    <source>
        <strain evidence="4">cv. B73</strain>
    </source>
</reference>
<evidence type="ECO:0000256" key="2">
    <source>
        <dbReference type="ARBA" id="ARBA00022723"/>
    </source>
</evidence>
<dbReference type="GO" id="GO:0020037">
    <property type="term" value="F:heme binding"/>
    <property type="evidence" value="ECO:0007669"/>
    <property type="project" value="InterPro"/>
</dbReference>
<protein>
    <submittedName>
        <fullName evidence="4">Uncharacterized protein</fullName>
    </submittedName>
</protein>
<evidence type="ECO:0000256" key="1">
    <source>
        <dbReference type="ARBA" id="ARBA00010617"/>
    </source>
</evidence>
<dbReference type="InParanoid" id="A0A804NKC4"/>
<dbReference type="EnsemblPlants" id="Zm00001eb167040_T001">
    <property type="protein sequence ID" value="Zm00001eb167040_P001"/>
    <property type="gene ID" value="Zm00001eb167040"/>
</dbReference>
<evidence type="ECO:0000256" key="3">
    <source>
        <dbReference type="ARBA" id="ARBA00023004"/>
    </source>
</evidence>
<dbReference type="AlphaFoldDB" id="A0A804NKC4"/>
<dbReference type="Proteomes" id="UP000007305">
    <property type="component" value="Chromosome 4"/>
</dbReference>
<reference evidence="5" key="1">
    <citation type="journal article" date="2009" name="Science">
        <title>The B73 maize genome: complexity, diversity, and dynamics.</title>
        <authorList>
            <person name="Schnable P.S."/>
            <person name="Ware D."/>
            <person name="Fulton R.S."/>
            <person name="Stein J.C."/>
            <person name="Wei F."/>
            <person name="Pasternak S."/>
            <person name="Liang C."/>
            <person name="Zhang J."/>
            <person name="Fulton L."/>
            <person name="Graves T.A."/>
            <person name="Minx P."/>
            <person name="Reily A.D."/>
            <person name="Courtney L."/>
            <person name="Kruchowski S.S."/>
            <person name="Tomlinson C."/>
            <person name="Strong C."/>
            <person name="Delehaunty K."/>
            <person name="Fronick C."/>
            <person name="Courtney B."/>
            <person name="Rock S.M."/>
            <person name="Belter E."/>
            <person name="Du F."/>
            <person name="Kim K."/>
            <person name="Abbott R.M."/>
            <person name="Cotton M."/>
            <person name="Levy A."/>
            <person name="Marchetto P."/>
            <person name="Ochoa K."/>
            <person name="Jackson S.M."/>
            <person name="Gillam B."/>
            <person name="Chen W."/>
            <person name="Yan L."/>
            <person name="Higginbotham J."/>
            <person name="Cardenas M."/>
            <person name="Waligorski J."/>
            <person name="Applebaum E."/>
            <person name="Phelps L."/>
            <person name="Falcone J."/>
            <person name="Kanchi K."/>
            <person name="Thane T."/>
            <person name="Scimone A."/>
            <person name="Thane N."/>
            <person name="Henke J."/>
            <person name="Wang T."/>
            <person name="Ruppert J."/>
            <person name="Shah N."/>
            <person name="Rotter K."/>
            <person name="Hodges J."/>
            <person name="Ingenthron E."/>
            <person name="Cordes M."/>
            <person name="Kohlberg S."/>
            <person name="Sgro J."/>
            <person name="Delgado B."/>
            <person name="Mead K."/>
            <person name="Chinwalla A."/>
            <person name="Leonard S."/>
            <person name="Crouse K."/>
            <person name="Collura K."/>
            <person name="Kudrna D."/>
            <person name="Currie J."/>
            <person name="He R."/>
            <person name="Angelova A."/>
            <person name="Rajasekar S."/>
            <person name="Mueller T."/>
            <person name="Lomeli R."/>
            <person name="Scara G."/>
            <person name="Ko A."/>
            <person name="Delaney K."/>
            <person name="Wissotski M."/>
            <person name="Lopez G."/>
            <person name="Campos D."/>
            <person name="Braidotti M."/>
            <person name="Ashley E."/>
            <person name="Golser W."/>
            <person name="Kim H."/>
            <person name="Lee S."/>
            <person name="Lin J."/>
            <person name="Dujmic Z."/>
            <person name="Kim W."/>
            <person name="Talag J."/>
            <person name="Zuccolo A."/>
            <person name="Fan C."/>
            <person name="Sebastian A."/>
            <person name="Kramer M."/>
            <person name="Spiegel L."/>
            <person name="Nascimento L."/>
            <person name="Zutavern T."/>
            <person name="Miller B."/>
            <person name="Ambroise C."/>
            <person name="Muller S."/>
            <person name="Spooner W."/>
            <person name="Narechania A."/>
            <person name="Ren L."/>
            <person name="Wei S."/>
            <person name="Kumari S."/>
            <person name="Faga B."/>
            <person name="Levy M.J."/>
            <person name="McMahan L."/>
            <person name="Van Buren P."/>
            <person name="Vaughn M.W."/>
            <person name="Ying K."/>
            <person name="Yeh C.-T."/>
            <person name="Emrich S.J."/>
            <person name="Jia Y."/>
            <person name="Kalyanaraman A."/>
            <person name="Hsia A.-P."/>
            <person name="Barbazuk W.B."/>
            <person name="Baucom R.S."/>
            <person name="Brutnell T.P."/>
            <person name="Carpita N.C."/>
            <person name="Chaparro C."/>
            <person name="Chia J.-M."/>
            <person name="Deragon J.-M."/>
            <person name="Estill J.C."/>
            <person name="Fu Y."/>
            <person name="Jeddeloh J.A."/>
            <person name="Han Y."/>
            <person name="Lee H."/>
            <person name="Li P."/>
            <person name="Lisch D.R."/>
            <person name="Liu S."/>
            <person name="Liu Z."/>
            <person name="Nagel D.H."/>
            <person name="McCann M.C."/>
            <person name="SanMiguel P."/>
            <person name="Myers A.M."/>
            <person name="Nettleton D."/>
            <person name="Nguyen J."/>
            <person name="Penning B.W."/>
            <person name="Ponnala L."/>
            <person name="Schneider K.L."/>
            <person name="Schwartz D.C."/>
            <person name="Sharma A."/>
            <person name="Soderlund C."/>
            <person name="Springer N.M."/>
            <person name="Sun Q."/>
            <person name="Wang H."/>
            <person name="Waterman M."/>
            <person name="Westerman R."/>
            <person name="Wolfgruber T.K."/>
            <person name="Yang L."/>
            <person name="Yu Y."/>
            <person name="Zhang L."/>
            <person name="Zhou S."/>
            <person name="Zhu Q."/>
            <person name="Bennetzen J.L."/>
            <person name="Dawe R.K."/>
            <person name="Jiang J."/>
            <person name="Jiang N."/>
            <person name="Presting G.G."/>
            <person name="Wessler S.R."/>
            <person name="Aluru S."/>
            <person name="Martienssen R.A."/>
            <person name="Clifton S.W."/>
            <person name="McCombie W.R."/>
            <person name="Wing R.A."/>
            <person name="Wilson R.K."/>
        </authorList>
    </citation>
    <scope>NUCLEOTIDE SEQUENCE [LARGE SCALE GENOMIC DNA]</scope>
    <source>
        <strain evidence="5">cv. B73</strain>
    </source>
</reference>
<comment type="similarity">
    <text evidence="1">Belongs to the cytochrome P450 family.</text>
</comment>